<evidence type="ECO:0000313" key="4">
    <source>
        <dbReference type="EMBL" id="KAK4100559.1"/>
    </source>
</evidence>
<dbReference type="PANTHER" id="PTHR44051:SF23">
    <property type="entry name" value="GLUTATHIONE S-TRANSFERASE-LIKE PROTEIN TPCF"/>
    <property type="match status" value="1"/>
</dbReference>
<dbReference type="InterPro" id="IPR036249">
    <property type="entry name" value="Thioredoxin-like_sf"/>
</dbReference>
<dbReference type="Pfam" id="PF02798">
    <property type="entry name" value="GST_N"/>
    <property type="match status" value="1"/>
</dbReference>
<keyword evidence="5" id="KW-1185">Reference proteome</keyword>
<dbReference type="PROSITE" id="PS50405">
    <property type="entry name" value="GST_CTER"/>
    <property type="match status" value="1"/>
</dbReference>
<feature type="domain" description="GST N-terminal" evidence="2">
    <location>
        <begin position="4"/>
        <end position="85"/>
    </location>
</feature>
<reference evidence="4" key="1">
    <citation type="journal article" date="2023" name="Mol. Phylogenet. Evol.">
        <title>Genome-scale phylogeny and comparative genomics of the fungal order Sordariales.</title>
        <authorList>
            <person name="Hensen N."/>
            <person name="Bonometti L."/>
            <person name="Westerberg I."/>
            <person name="Brannstrom I.O."/>
            <person name="Guillou S."/>
            <person name="Cros-Aarteil S."/>
            <person name="Calhoun S."/>
            <person name="Haridas S."/>
            <person name="Kuo A."/>
            <person name="Mondo S."/>
            <person name="Pangilinan J."/>
            <person name="Riley R."/>
            <person name="LaButti K."/>
            <person name="Andreopoulos B."/>
            <person name="Lipzen A."/>
            <person name="Chen C."/>
            <person name="Yan M."/>
            <person name="Daum C."/>
            <person name="Ng V."/>
            <person name="Clum A."/>
            <person name="Steindorff A."/>
            <person name="Ohm R.A."/>
            <person name="Martin F."/>
            <person name="Silar P."/>
            <person name="Natvig D.O."/>
            <person name="Lalanne C."/>
            <person name="Gautier V."/>
            <person name="Ament-Velasquez S.L."/>
            <person name="Kruys A."/>
            <person name="Hutchinson M.I."/>
            <person name="Powell A.J."/>
            <person name="Barry K."/>
            <person name="Miller A.N."/>
            <person name="Grigoriev I.V."/>
            <person name="Debuchy R."/>
            <person name="Gladieux P."/>
            <person name="Hiltunen Thoren M."/>
            <person name="Johannesson H."/>
        </authorList>
    </citation>
    <scope>NUCLEOTIDE SEQUENCE</scope>
    <source>
        <strain evidence="4">CBS 757.83</strain>
    </source>
</reference>
<evidence type="ECO:0000259" key="2">
    <source>
        <dbReference type="PROSITE" id="PS50404"/>
    </source>
</evidence>
<dbReference type="SUPFAM" id="SSF47616">
    <property type="entry name" value="GST C-terminal domain-like"/>
    <property type="match status" value="1"/>
</dbReference>
<dbReference type="InterPro" id="IPR036282">
    <property type="entry name" value="Glutathione-S-Trfase_C_sf"/>
</dbReference>
<evidence type="ECO:0000259" key="3">
    <source>
        <dbReference type="PROSITE" id="PS50405"/>
    </source>
</evidence>
<dbReference type="SFLD" id="SFLDG00358">
    <property type="entry name" value="Main_(cytGST)"/>
    <property type="match status" value="1"/>
</dbReference>
<dbReference type="InterPro" id="IPR010987">
    <property type="entry name" value="Glutathione-S-Trfase_C-like"/>
</dbReference>
<dbReference type="Gene3D" id="3.40.30.10">
    <property type="entry name" value="Glutaredoxin"/>
    <property type="match status" value="1"/>
</dbReference>
<proteinExistence type="inferred from homology"/>
<dbReference type="PROSITE" id="PS50404">
    <property type="entry name" value="GST_NTER"/>
    <property type="match status" value="1"/>
</dbReference>
<dbReference type="InterPro" id="IPR040079">
    <property type="entry name" value="Glutathione_S-Trfase"/>
</dbReference>
<name>A0AAN6T1F5_9PEZI</name>
<dbReference type="EMBL" id="MU863640">
    <property type="protein sequence ID" value="KAK4100559.1"/>
    <property type="molecule type" value="Genomic_DNA"/>
</dbReference>
<accession>A0AAN6T1F5</accession>
<dbReference type="Proteomes" id="UP001305647">
    <property type="component" value="Unassembled WGS sequence"/>
</dbReference>
<comment type="similarity">
    <text evidence="1">Belongs to the GST superfamily.</text>
</comment>
<sequence length="232" mass="26488">MTTLQPIKLWGHRGPNPPKVTMLLKELKLPYESMPIDFSEVKSPAYLSINPNGRLPAIHDPNTDLTLWESGAILEYLAERYDAPARRLSFAPGSNEAYLAKQWLFFQASGQGPYFGQATWFKMYHAEKVPSALARYVGEVRRVSGVLEGYLGGLKKKEMENGGDDGPWLVGGKMTYADISFIPWYCWMEWFLDEEEFNMDDYPVVKAWLDRMRARESVASVLRDIKPANARK</sequence>
<reference evidence="4" key="2">
    <citation type="submission" date="2023-05" db="EMBL/GenBank/DDBJ databases">
        <authorList>
            <consortium name="Lawrence Berkeley National Laboratory"/>
            <person name="Steindorff A."/>
            <person name="Hensen N."/>
            <person name="Bonometti L."/>
            <person name="Westerberg I."/>
            <person name="Brannstrom I.O."/>
            <person name="Guillou S."/>
            <person name="Cros-Aarteil S."/>
            <person name="Calhoun S."/>
            <person name="Haridas S."/>
            <person name="Kuo A."/>
            <person name="Mondo S."/>
            <person name="Pangilinan J."/>
            <person name="Riley R."/>
            <person name="Labutti K."/>
            <person name="Andreopoulos B."/>
            <person name="Lipzen A."/>
            <person name="Chen C."/>
            <person name="Yanf M."/>
            <person name="Daum C."/>
            <person name="Ng V."/>
            <person name="Clum A."/>
            <person name="Ohm R."/>
            <person name="Martin F."/>
            <person name="Silar P."/>
            <person name="Natvig D."/>
            <person name="Lalanne C."/>
            <person name="Gautier V."/>
            <person name="Ament-Velasquez S.L."/>
            <person name="Kruys A."/>
            <person name="Hutchinson M.I."/>
            <person name="Powell A.J."/>
            <person name="Barry K."/>
            <person name="Miller A.N."/>
            <person name="Grigoriev I.V."/>
            <person name="Debuchy R."/>
            <person name="Gladieux P."/>
            <person name="Thoren M.H."/>
            <person name="Johannesson H."/>
        </authorList>
    </citation>
    <scope>NUCLEOTIDE SEQUENCE</scope>
    <source>
        <strain evidence="4">CBS 757.83</strain>
    </source>
</reference>
<dbReference type="CDD" id="cd03048">
    <property type="entry name" value="GST_N_Ure2p_like"/>
    <property type="match status" value="1"/>
</dbReference>
<dbReference type="Pfam" id="PF13410">
    <property type="entry name" value="GST_C_2"/>
    <property type="match status" value="1"/>
</dbReference>
<evidence type="ECO:0000256" key="1">
    <source>
        <dbReference type="ARBA" id="ARBA00007409"/>
    </source>
</evidence>
<dbReference type="InterPro" id="IPR004045">
    <property type="entry name" value="Glutathione_S-Trfase_N"/>
</dbReference>
<evidence type="ECO:0000313" key="5">
    <source>
        <dbReference type="Proteomes" id="UP001305647"/>
    </source>
</evidence>
<dbReference type="SFLD" id="SFLDG01151">
    <property type="entry name" value="Main.2:_Nu-like"/>
    <property type="match status" value="1"/>
</dbReference>
<gene>
    <name evidence="4" type="ORF">N658DRAFT_516619</name>
</gene>
<dbReference type="PANTHER" id="PTHR44051">
    <property type="entry name" value="GLUTATHIONE S-TRANSFERASE-RELATED"/>
    <property type="match status" value="1"/>
</dbReference>
<dbReference type="AlphaFoldDB" id="A0AAN6T1F5"/>
<dbReference type="SFLD" id="SFLDS00019">
    <property type="entry name" value="Glutathione_Transferase_(cytos"/>
    <property type="match status" value="1"/>
</dbReference>
<comment type="caution">
    <text evidence="4">The sequence shown here is derived from an EMBL/GenBank/DDBJ whole genome shotgun (WGS) entry which is preliminary data.</text>
</comment>
<protein>
    <submittedName>
        <fullName evidence="4">Glutathione S-transferase</fullName>
    </submittedName>
</protein>
<dbReference type="Gene3D" id="1.20.1050.10">
    <property type="match status" value="1"/>
</dbReference>
<dbReference type="SUPFAM" id="SSF52833">
    <property type="entry name" value="Thioredoxin-like"/>
    <property type="match status" value="1"/>
</dbReference>
<organism evidence="4 5">
    <name type="scientific">Parathielavia hyrcaniae</name>
    <dbReference type="NCBI Taxonomy" id="113614"/>
    <lineage>
        <taxon>Eukaryota</taxon>
        <taxon>Fungi</taxon>
        <taxon>Dikarya</taxon>
        <taxon>Ascomycota</taxon>
        <taxon>Pezizomycotina</taxon>
        <taxon>Sordariomycetes</taxon>
        <taxon>Sordariomycetidae</taxon>
        <taxon>Sordariales</taxon>
        <taxon>Chaetomiaceae</taxon>
        <taxon>Parathielavia</taxon>
    </lineage>
</organism>
<feature type="domain" description="GST C-terminal" evidence="3">
    <location>
        <begin position="93"/>
        <end position="232"/>
    </location>
</feature>